<name>A0A1I0BHM4_9BACI</name>
<dbReference type="InterPro" id="IPR047347">
    <property type="entry name" value="YvaQ-like_sensor"/>
</dbReference>
<evidence type="ECO:0000256" key="10">
    <source>
        <dbReference type="ARBA" id="ARBA00022840"/>
    </source>
</evidence>
<dbReference type="STRING" id="930131.SAMN05216389_10527"/>
<evidence type="ECO:0000256" key="5">
    <source>
        <dbReference type="ARBA" id="ARBA00022475"/>
    </source>
</evidence>
<dbReference type="InterPro" id="IPR024478">
    <property type="entry name" value="HlyB_4HB_MCP"/>
</dbReference>
<dbReference type="InterPro" id="IPR005467">
    <property type="entry name" value="His_kinase_dom"/>
</dbReference>
<dbReference type="Proteomes" id="UP000198618">
    <property type="component" value="Unassembled WGS sequence"/>
</dbReference>
<dbReference type="InterPro" id="IPR001789">
    <property type="entry name" value="Sig_transdc_resp-reg_receiver"/>
</dbReference>
<evidence type="ECO:0000256" key="2">
    <source>
        <dbReference type="ARBA" id="ARBA00004651"/>
    </source>
</evidence>
<dbReference type="InterPro" id="IPR003018">
    <property type="entry name" value="GAF"/>
</dbReference>
<keyword evidence="9 20" id="KW-0418">Kinase</keyword>
<dbReference type="PRINTS" id="PR00344">
    <property type="entry name" value="BCTRLSENSOR"/>
</dbReference>
<keyword evidence="10" id="KW-0067">ATP-binding</keyword>
<dbReference type="SUPFAM" id="SSF47384">
    <property type="entry name" value="Homodimeric domain of signal transducing histidine kinase"/>
    <property type="match status" value="1"/>
</dbReference>
<dbReference type="GO" id="GO:0005524">
    <property type="term" value="F:ATP binding"/>
    <property type="evidence" value="ECO:0007669"/>
    <property type="project" value="UniProtKB-KW"/>
</dbReference>
<dbReference type="InterPro" id="IPR003661">
    <property type="entry name" value="HisK_dim/P_dom"/>
</dbReference>
<evidence type="ECO:0000313" key="20">
    <source>
        <dbReference type="EMBL" id="SET06385.1"/>
    </source>
</evidence>
<dbReference type="AlphaFoldDB" id="A0A1I0BHM4"/>
<dbReference type="InterPro" id="IPR029016">
    <property type="entry name" value="GAF-like_dom_sf"/>
</dbReference>
<dbReference type="SUPFAM" id="SSF55874">
    <property type="entry name" value="ATPase domain of HSP90 chaperone/DNA topoisomerase II/histidine kinase"/>
    <property type="match status" value="1"/>
</dbReference>
<comment type="similarity">
    <text evidence="3">In the N-terminal section; belongs to the phytochrome family.</text>
</comment>
<dbReference type="PROSITE" id="PS50109">
    <property type="entry name" value="HIS_KIN"/>
    <property type="match status" value="1"/>
</dbReference>
<evidence type="ECO:0000256" key="16">
    <source>
        <dbReference type="SAM" id="Phobius"/>
    </source>
</evidence>
<dbReference type="Pfam" id="PF13185">
    <property type="entry name" value="GAF_2"/>
    <property type="match status" value="1"/>
</dbReference>
<dbReference type="EC" id="2.7.13.3" evidence="4"/>
<keyword evidence="7" id="KW-0808">Transferase</keyword>
<sequence>MILKIRTKLLLALSALPILILITIGIGWYQVSSFNKMNEDLQETYDLSIIAEEIHTDIHEEEMRIRNILLSNGSDSMLPEINKMEAASGRVSTNIASLEARAFTPEQKELINELSSTNVEFNVFKEQIIDLATSGNLEQATNVMNENATELNNDFQELIADLTTTFESDMYSSLQTVMNNFTREMIVQSVVIGLTILIIMSLLLRSIWLLSSRLRNVSNEMYHIANGDVDAASEVEVLSNDEIDEVAKSFNQMAKSVEEQRNREQELTWTKTHIADVTTSMTGSKTVESLLKTFLSKVVPLVNGSHAVFYVKDDQNDENNPSFKLRASYAFKDRKHMTNEIKIGEGIIGQAALEKEPIILSNVPTDYVSIQSGLGEASPLSLYVMPIIFEDEVKAVLEIASFESFSDSQRSLIEELSDDLGIMLESVQGRFRLAKALEESQALTEEVQAQSEELQIQQDELKTTNEELEQQTMALRESEEKLQEQQEELEQANVELEEKANSLEEQNKRFEEKNKELISARAELEERAQQLALSSKYKSEFLANMSHELRTPLNSMLILSNLLAENSNKALSPKQVEYANTIYSSGRDLLTLINDILDLSKIESGKMDVHPSHILLRELTDFVENNFRPVADKKNVQFEIELASGLPDTLFSDEIKVQQVLKNLLSNAFKFTKKGKVVLRVDMHDTFGGKPTFAFSVQDTGIGISEEKQEQIFEAFQQADGTTSRKYGGTGLGLSISKEIATLLGGSLTVESQEGKGSTFTFYVSDFDGTAEVEGPLWADELAGTVEPESNGTGNTVVKPEALVEVAQLEPEPEEEENSHIKRLLIVDDDLNQRNSLLELVGEMNVIIKAVSTGNEAIKELNRNAFDCVVLDLGLTDTTGFELLEQMMELEENENLKVIVYTGRDLTPKEERYLNKYTHTIIIKDEHSPQRLKEELELYLNGDKTDLSTCLEHVQEDPNTAKTDFKGKKVLLVDDDIRNVYALSSILEVYGMDIIFAENGLEGLEIMNNDPGVDLILMDIMMPEMDGYEAISRIREIPAYQKLPIIALTAKAMREDREKSLEVGASDYIVKPINPDQLISLIKVWLFQQDGNEA</sequence>
<keyword evidence="16" id="KW-0812">Transmembrane</keyword>
<dbReference type="FunFam" id="3.30.565.10:FF:000010">
    <property type="entry name" value="Sensor histidine kinase RcsC"/>
    <property type="match status" value="1"/>
</dbReference>
<dbReference type="SMART" id="SM00387">
    <property type="entry name" value="HATPase_c"/>
    <property type="match status" value="1"/>
</dbReference>
<feature type="domain" description="Response regulatory" evidence="18">
    <location>
        <begin position="823"/>
        <end position="939"/>
    </location>
</feature>
<keyword evidence="15" id="KW-0175">Coiled coil</keyword>
<dbReference type="PANTHER" id="PTHR45339">
    <property type="entry name" value="HYBRID SIGNAL TRANSDUCTION HISTIDINE KINASE J"/>
    <property type="match status" value="1"/>
</dbReference>
<evidence type="ECO:0000256" key="14">
    <source>
        <dbReference type="PROSITE-ProRule" id="PRU00169"/>
    </source>
</evidence>
<dbReference type="PROSITE" id="PS50885">
    <property type="entry name" value="HAMP"/>
    <property type="match status" value="1"/>
</dbReference>
<dbReference type="SUPFAM" id="SSF55781">
    <property type="entry name" value="GAF domain-like"/>
    <property type="match status" value="1"/>
</dbReference>
<evidence type="ECO:0000256" key="6">
    <source>
        <dbReference type="ARBA" id="ARBA00022553"/>
    </source>
</evidence>
<dbReference type="Pfam" id="PF12729">
    <property type="entry name" value="4HB_MCP_1"/>
    <property type="match status" value="1"/>
</dbReference>
<reference evidence="20 21" key="1">
    <citation type="submission" date="2016-10" db="EMBL/GenBank/DDBJ databases">
        <authorList>
            <person name="de Groot N.N."/>
        </authorList>
    </citation>
    <scope>NUCLEOTIDE SEQUENCE [LARGE SCALE GENOMIC DNA]</scope>
    <source>
        <strain evidence="20 21">IBRC-M 10780</strain>
    </source>
</reference>
<dbReference type="SUPFAM" id="SSF158472">
    <property type="entry name" value="HAMP domain-like"/>
    <property type="match status" value="1"/>
</dbReference>
<dbReference type="CDD" id="cd06225">
    <property type="entry name" value="HAMP"/>
    <property type="match status" value="1"/>
</dbReference>
<dbReference type="SMART" id="SM00388">
    <property type="entry name" value="HisKA"/>
    <property type="match status" value="1"/>
</dbReference>
<dbReference type="SMART" id="SM00448">
    <property type="entry name" value="REC"/>
    <property type="match status" value="2"/>
</dbReference>
<dbReference type="PANTHER" id="PTHR45339:SF1">
    <property type="entry name" value="HYBRID SIGNAL TRANSDUCTION HISTIDINE KINASE J"/>
    <property type="match status" value="1"/>
</dbReference>
<dbReference type="CDD" id="cd00156">
    <property type="entry name" value="REC"/>
    <property type="match status" value="1"/>
</dbReference>
<proteinExistence type="inferred from homology"/>
<feature type="domain" description="HAMP" evidence="19">
    <location>
        <begin position="208"/>
        <end position="262"/>
    </location>
</feature>
<protein>
    <recommendedName>
        <fullName evidence="13">Circadian input-output histidine kinase CikA</fullName>
        <ecNumber evidence="4">2.7.13.3</ecNumber>
    </recommendedName>
</protein>
<feature type="domain" description="Histidine kinase" evidence="17">
    <location>
        <begin position="544"/>
        <end position="768"/>
    </location>
</feature>
<dbReference type="Pfam" id="PF02518">
    <property type="entry name" value="HATPase_c"/>
    <property type="match status" value="1"/>
</dbReference>
<evidence type="ECO:0000259" key="19">
    <source>
        <dbReference type="PROSITE" id="PS50885"/>
    </source>
</evidence>
<dbReference type="InterPro" id="IPR004358">
    <property type="entry name" value="Sig_transdc_His_kin-like_C"/>
</dbReference>
<dbReference type="InterPro" id="IPR011006">
    <property type="entry name" value="CheY-like_superfamily"/>
</dbReference>
<keyword evidence="16" id="KW-1133">Transmembrane helix</keyword>
<dbReference type="Gene3D" id="3.30.565.10">
    <property type="entry name" value="Histidine kinase-like ATPase, C-terminal domain"/>
    <property type="match status" value="1"/>
</dbReference>
<feature type="modified residue" description="4-aspartylphosphate" evidence="14">
    <location>
        <position position="1019"/>
    </location>
</feature>
<dbReference type="InterPro" id="IPR003660">
    <property type="entry name" value="HAMP_dom"/>
</dbReference>
<dbReference type="GO" id="GO:0000155">
    <property type="term" value="F:phosphorelay sensor kinase activity"/>
    <property type="evidence" value="ECO:0007669"/>
    <property type="project" value="InterPro"/>
</dbReference>
<evidence type="ECO:0000256" key="3">
    <source>
        <dbReference type="ARBA" id="ARBA00006402"/>
    </source>
</evidence>
<feature type="coiled-coil region" evidence="15">
    <location>
        <begin position="433"/>
        <end position="534"/>
    </location>
</feature>
<feature type="transmembrane region" description="Helical" evidence="16">
    <location>
        <begin position="9"/>
        <end position="29"/>
    </location>
</feature>
<feature type="domain" description="Response regulatory" evidence="18">
    <location>
        <begin position="969"/>
        <end position="1086"/>
    </location>
</feature>
<feature type="modified residue" description="4-aspartylphosphate" evidence="14">
    <location>
        <position position="872"/>
    </location>
</feature>
<dbReference type="Gene3D" id="6.10.340.10">
    <property type="match status" value="1"/>
</dbReference>
<keyword evidence="8" id="KW-0547">Nucleotide-binding</keyword>
<dbReference type="SUPFAM" id="SSF52172">
    <property type="entry name" value="CheY-like"/>
    <property type="match status" value="2"/>
</dbReference>
<feature type="transmembrane region" description="Helical" evidence="16">
    <location>
        <begin position="185"/>
        <end position="204"/>
    </location>
</feature>
<dbReference type="GO" id="GO:0005886">
    <property type="term" value="C:plasma membrane"/>
    <property type="evidence" value="ECO:0007669"/>
    <property type="project" value="UniProtKB-SubCell"/>
</dbReference>
<dbReference type="Gene3D" id="3.30.450.40">
    <property type="match status" value="1"/>
</dbReference>
<comment type="catalytic activity">
    <reaction evidence="1">
        <text>ATP + protein L-histidine = ADP + protein N-phospho-L-histidine.</text>
        <dbReference type="EC" id="2.7.13.3"/>
    </reaction>
</comment>
<evidence type="ECO:0000256" key="9">
    <source>
        <dbReference type="ARBA" id="ARBA00022777"/>
    </source>
</evidence>
<dbReference type="SMART" id="SM00304">
    <property type="entry name" value="HAMP"/>
    <property type="match status" value="1"/>
</dbReference>
<dbReference type="CDD" id="cd00082">
    <property type="entry name" value="HisKA"/>
    <property type="match status" value="1"/>
</dbReference>
<evidence type="ECO:0000256" key="7">
    <source>
        <dbReference type="ARBA" id="ARBA00022679"/>
    </source>
</evidence>
<dbReference type="Pfam" id="PF00672">
    <property type="entry name" value="HAMP"/>
    <property type="match status" value="1"/>
</dbReference>
<gene>
    <name evidence="20" type="ORF">SAMN05216389_10527</name>
</gene>
<accession>A0A1I0BHM4</accession>
<dbReference type="EMBL" id="FOHE01000005">
    <property type="protein sequence ID" value="SET06385.1"/>
    <property type="molecule type" value="Genomic_DNA"/>
</dbReference>
<dbReference type="PROSITE" id="PS50110">
    <property type="entry name" value="RESPONSE_REGULATORY"/>
    <property type="match status" value="2"/>
</dbReference>
<evidence type="ECO:0000256" key="11">
    <source>
        <dbReference type="ARBA" id="ARBA00023012"/>
    </source>
</evidence>
<evidence type="ECO:0000256" key="15">
    <source>
        <dbReference type="SAM" id="Coils"/>
    </source>
</evidence>
<evidence type="ECO:0000256" key="8">
    <source>
        <dbReference type="ARBA" id="ARBA00022741"/>
    </source>
</evidence>
<dbReference type="InterPro" id="IPR003594">
    <property type="entry name" value="HATPase_dom"/>
</dbReference>
<evidence type="ECO:0000256" key="1">
    <source>
        <dbReference type="ARBA" id="ARBA00000085"/>
    </source>
</evidence>
<dbReference type="OrthoDB" id="9790669at2"/>
<evidence type="ECO:0000259" key="17">
    <source>
        <dbReference type="PROSITE" id="PS50109"/>
    </source>
</evidence>
<dbReference type="InterPro" id="IPR036097">
    <property type="entry name" value="HisK_dim/P_sf"/>
</dbReference>
<keyword evidence="12 16" id="KW-0472">Membrane</keyword>
<keyword evidence="5" id="KW-1003">Cell membrane</keyword>
<keyword evidence="11" id="KW-0902">Two-component regulatory system</keyword>
<dbReference type="CDD" id="cd16922">
    <property type="entry name" value="HATPase_EvgS-ArcB-TorS-like"/>
    <property type="match status" value="1"/>
</dbReference>
<evidence type="ECO:0000259" key="18">
    <source>
        <dbReference type="PROSITE" id="PS50110"/>
    </source>
</evidence>
<evidence type="ECO:0000256" key="4">
    <source>
        <dbReference type="ARBA" id="ARBA00012438"/>
    </source>
</evidence>
<dbReference type="Gene3D" id="3.40.50.2300">
    <property type="match status" value="2"/>
</dbReference>
<dbReference type="Gene3D" id="1.10.287.130">
    <property type="match status" value="1"/>
</dbReference>
<dbReference type="CDD" id="cd17546">
    <property type="entry name" value="REC_hyHK_CKI1_RcsC-like"/>
    <property type="match status" value="1"/>
</dbReference>
<evidence type="ECO:0000313" key="21">
    <source>
        <dbReference type="Proteomes" id="UP000198618"/>
    </source>
</evidence>
<comment type="subcellular location">
    <subcellularLocation>
        <location evidence="2">Cell membrane</location>
        <topology evidence="2">Multi-pass membrane protein</topology>
    </subcellularLocation>
</comment>
<keyword evidence="6 14" id="KW-0597">Phosphoprotein</keyword>
<evidence type="ECO:0000256" key="12">
    <source>
        <dbReference type="ARBA" id="ARBA00023136"/>
    </source>
</evidence>
<dbReference type="SMART" id="SM00065">
    <property type="entry name" value="GAF"/>
    <property type="match status" value="1"/>
</dbReference>
<dbReference type="Pfam" id="PF00072">
    <property type="entry name" value="Response_reg"/>
    <property type="match status" value="2"/>
</dbReference>
<keyword evidence="21" id="KW-1185">Reference proteome</keyword>
<dbReference type="Pfam" id="PF00512">
    <property type="entry name" value="HisKA"/>
    <property type="match status" value="1"/>
</dbReference>
<dbReference type="InterPro" id="IPR036890">
    <property type="entry name" value="HATPase_C_sf"/>
</dbReference>
<dbReference type="CDD" id="cd19411">
    <property type="entry name" value="MCP2201-like_sensor"/>
    <property type="match status" value="1"/>
</dbReference>
<organism evidence="20 21">
    <name type="scientific">Oceanobacillus limi</name>
    <dbReference type="NCBI Taxonomy" id="930131"/>
    <lineage>
        <taxon>Bacteria</taxon>
        <taxon>Bacillati</taxon>
        <taxon>Bacillota</taxon>
        <taxon>Bacilli</taxon>
        <taxon>Bacillales</taxon>
        <taxon>Bacillaceae</taxon>
        <taxon>Oceanobacillus</taxon>
    </lineage>
</organism>
<evidence type="ECO:0000256" key="13">
    <source>
        <dbReference type="ARBA" id="ARBA00074306"/>
    </source>
</evidence>